<dbReference type="InterPro" id="IPR001647">
    <property type="entry name" value="HTH_TetR"/>
</dbReference>
<dbReference type="Proteomes" id="UP000186218">
    <property type="component" value="Unassembled WGS sequence"/>
</dbReference>
<dbReference type="STRING" id="1344003.SAMN05445060_0676"/>
<keyword evidence="3" id="KW-0804">Transcription</keyword>
<dbReference type="InterPro" id="IPR050109">
    <property type="entry name" value="HTH-type_TetR-like_transc_reg"/>
</dbReference>
<feature type="domain" description="HTH tetR-type" evidence="5">
    <location>
        <begin position="18"/>
        <end position="78"/>
    </location>
</feature>
<dbReference type="GO" id="GO:0000976">
    <property type="term" value="F:transcription cis-regulatory region binding"/>
    <property type="evidence" value="ECO:0007669"/>
    <property type="project" value="TreeGrafter"/>
</dbReference>
<dbReference type="PROSITE" id="PS50977">
    <property type="entry name" value="HTH_TETR_2"/>
    <property type="match status" value="1"/>
</dbReference>
<dbReference type="Pfam" id="PF13305">
    <property type="entry name" value="TetR_C_33"/>
    <property type="match status" value="1"/>
</dbReference>
<keyword evidence="7" id="KW-1185">Reference proteome</keyword>
<dbReference type="InterPro" id="IPR025996">
    <property type="entry name" value="MT1864/Rv1816-like_C"/>
</dbReference>
<evidence type="ECO:0000313" key="7">
    <source>
        <dbReference type="Proteomes" id="UP000186218"/>
    </source>
</evidence>
<proteinExistence type="predicted"/>
<sequence length="195" mass="21447">MLEFFIVATRERRAHDRAERHRLIIDTARSIAESDGWDAVTTRRLADTISYSQPVLYSHFAGKDAIVAAVAVQGFAEMATRLRTARTSTDDARASVLAVAQAYAEFSAEHPAVFDAMFSAPSVLRFADETTPTPLLDAFAEIRSAVTALADGRDPELLTEVFWSAVHGQVILGRATRLRPDLTVERLTMAVRSLV</sequence>
<evidence type="ECO:0000256" key="2">
    <source>
        <dbReference type="ARBA" id="ARBA00023125"/>
    </source>
</evidence>
<evidence type="ECO:0000256" key="3">
    <source>
        <dbReference type="ARBA" id="ARBA00023163"/>
    </source>
</evidence>
<evidence type="ECO:0000256" key="4">
    <source>
        <dbReference type="PROSITE-ProRule" id="PRU00335"/>
    </source>
</evidence>
<dbReference type="GO" id="GO:0003700">
    <property type="term" value="F:DNA-binding transcription factor activity"/>
    <property type="evidence" value="ECO:0007669"/>
    <property type="project" value="TreeGrafter"/>
</dbReference>
<dbReference type="SUPFAM" id="SSF46689">
    <property type="entry name" value="Homeodomain-like"/>
    <property type="match status" value="1"/>
</dbReference>
<dbReference type="InterPro" id="IPR009057">
    <property type="entry name" value="Homeodomain-like_sf"/>
</dbReference>
<keyword evidence="2 4" id="KW-0238">DNA-binding</keyword>
<dbReference type="PANTHER" id="PTHR30055">
    <property type="entry name" value="HTH-TYPE TRANSCRIPTIONAL REGULATOR RUTR"/>
    <property type="match status" value="1"/>
</dbReference>
<dbReference type="EMBL" id="FTNT01000002">
    <property type="protein sequence ID" value="SIR75859.1"/>
    <property type="molecule type" value="Genomic_DNA"/>
</dbReference>
<dbReference type="Gene3D" id="1.10.357.10">
    <property type="entry name" value="Tetracycline Repressor, domain 2"/>
    <property type="match status" value="1"/>
</dbReference>
<dbReference type="InterPro" id="IPR036271">
    <property type="entry name" value="Tet_transcr_reg_TetR-rel_C_sf"/>
</dbReference>
<feature type="DNA-binding region" description="H-T-H motif" evidence="4">
    <location>
        <begin position="41"/>
        <end position="60"/>
    </location>
</feature>
<dbReference type="Pfam" id="PF00440">
    <property type="entry name" value="TetR_N"/>
    <property type="match status" value="1"/>
</dbReference>
<dbReference type="PANTHER" id="PTHR30055:SF234">
    <property type="entry name" value="HTH-TYPE TRANSCRIPTIONAL REGULATOR BETI"/>
    <property type="match status" value="1"/>
</dbReference>
<keyword evidence="1" id="KW-0805">Transcription regulation</keyword>
<evidence type="ECO:0000259" key="5">
    <source>
        <dbReference type="PROSITE" id="PS50977"/>
    </source>
</evidence>
<reference evidence="6 7" key="1">
    <citation type="submission" date="2017-01" db="EMBL/GenBank/DDBJ databases">
        <authorList>
            <person name="Mah S.A."/>
            <person name="Swanson W.J."/>
            <person name="Moy G.W."/>
            <person name="Vacquier V.D."/>
        </authorList>
    </citation>
    <scope>NUCLEOTIDE SEQUENCE [LARGE SCALE GENOMIC DNA]</scope>
    <source>
        <strain evidence="6 7">CPCC 203464</strain>
    </source>
</reference>
<name>A0A1N7DJ24_9NOCA</name>
<evidence type="ECO:0000256" key="1">
    <source>
        <dbReference type="ARBA" id="ARBA00023015"/>
    </source>
</evidence>
<dbReference type="SUPFAM" id="SSF48498">
    <property type="entry name" value="Tetracyclin repressor-like, C-terminal domain"/>
    <property type="match status" value="1"/>
</dbReference>
<organism evidence="6 7">
    <name type="scientific">Williamsia sterculiae</name>
    <dbReference type="NCBI Taxonomy" id="1344003"/>
    <lineage>
        <taxon>Bacteria</taxon>
        <taxon>Bacillati</taxon>
        <taxon>Actinomycetota</taxon>
        <taxon>Actinomycetes</taxon>
        <taxon>Mycobacteriales</taxon>
        <taxon>Nocardiaceae</taxon>
        <taxon>Williamsia</taxon>
    </lineage>
</organism>
<dbReference type="AlphaFoldDB" id="A0A1N7DJ24"/>
<evidence type="ECO:0000313" key="6">
    <source>
        <dbReference type="EMBL" id="SIR75859.1"/>
    </source>
</evidence>
<accession>A0A1N7DJ24</accession>
<gene>
    <name evidence="6" type="ORF">SAMN05445060_0676</name>
</gene>
<protein>
    <submittedName>
        <fullName evidence="6">Transcriptional regulator, TetR family</fullName>
    </submittedName>
</protein>